<feature type="domain" description="R3H" evidence="1">
    <location>
        <begin position="92"/>
        <end position="158"/>
    </location>
</feature>
<gene>
    <name evidence="2" type="ORF">UY40_C0016G0010</name>
</gene>
<organism evidence="2 3">
    <name type="scientific">candidate division CPR1 bacterium GW2011_GWC1_49_13</name>
    <dbReference type="NCBI Taxonomy" id="1618342"/>
    <lineage>
        <taxon>Bacteria</taxon>
        <taxon>candidate division CPR1</taxon>
    </lineage>
</organism>
<dbReference type="SMART" id="SM00393">
    <property type="entry name" value="R3H"/>
    <property type="match status" value="1"/>
</dbReference>
<dbReference type="STRING" id="1618342.UY40_C0016G0010"/>
<dbReference type="Gene3D" id="3.30.1370.50">
    <property type="entry name" value="R3H-like domain"/>
    <property type="match status" value="1"/>
</dbReference>
<protein>
    <submittedName>
        <fullName evidence="2">Single-stranded nucleic acid binding R3H domain protein, spoIIIJ-associated protein</fullName>
    </submittedName>
</protein>
<dbReference type="SUPFAM" id="SSF82708">
    <property type="entry name" value="R3H domain"/>
    <property type="match status" value="1"/>
</dbReference>
<dbReference type="Pfam" id="PF01424">
    <property type="entry name" value="R3H"/>
    <property type="match status" value="1"/>
</dbReference>
<comment type="caution">
    <text evidence="2">The sequence shown here is derived from an EMBL/GenBank/DDBJ whole genome shotgun (WGS) entry which is preliminary data.</text>
</comment>
<evidence type="ECO:0000313" key="3">
    <source>
        <dbReference type="Proteomes" id="UP000034119"/>
    </source>
</evidence>
<dbReference type="Gene3D" id="3.30.300.20">
    <property type="match status" value="1"/>
</dbReference>
<accession>A0A0G1VGX4</accession>
<dbReference type="EMBL" id="LCPW01000016">
    <property type="protein sequence ID" value="KKW05530.1"/>
    <property type="molecule type" value="Genomic_DNA"/>
</dbReference>
<reference evidence="2 3" key="1">
    <citation type="journal article" date="2015" name="Nature">
        <title>rRNA introns, odd ribosomes, and small enigmatic genomes across a large radiation of phyla.</title>
        <authorList>
            <person name="Brown C.T."/>
            <person name="Hug L.A."/>
            <person name="Thomas B.C."/>
            <person name="Sharon I."/>
            <person name="Castelle C.J."/>
            <person name="Singh A."/>
            <person name="Wilkins M.J."/>
            <person name="Williams K.H."/>
            <person name="Banfield J.F."/>
        </authorList>
    </citation>
    <scope>NUCLEOTIDE SEQUENCE [LARGE SCALE GENOMIC DNA]</scope>
</reference>
<dbReference type="PROSITE" id="PS51061">
    <property type="entry name" value="R3H"/>
    <property type="match status" value="1"/>
</dbReference>
<evidence type="ECO:0000259" key="1">
    <source>
        <dbReference type="PROSITE" id="PS51061"/>
    </source>
</evidence>
<dbReference type="GO" id="GO:0003723">
    <property type="term" value="F:RNA binding"/>
    <property type="evidence" value="ECO:0007669"/>
    <property type="project" value="InterPro"/>
</dbReference>
<dbReference type="InterPro" id="IPR036867">
    <property type="entry name" value="R3H_dom_sf"/>
</dbReference>
<dbReference type="CDD" id="cd02644">
    <property type="entry name" value="R3H_jag"/>
    <property type="match status" value="1"/>
</dbReference>
<evidence type="ECO:0000313" key="2">
    <source>
        <dbReference type="EMBL" id="KKW05530.1"/>
    </source>
</evidence>
<dbReference type="PANTHER" id="PTHR35800:SF1">
    <property type="entry name" value="RNA-BINDING PROTEIN KHPB"/>
    <property type="match status" value="1"/>
</dbReference>
<proteinExistence type="predicted"/>
<dbReference type="PANTHER" id="PTHR35800">
    <property type="entry name" value="PROTEIN JAG"/>
    <property type="match status" value="1"/>
</dbReference>
<dbReference type="Proteomes" id="UP000034119">
    <property type="component" value="Unassembled WGS sequence"/>
</dbReference>
<name>A0A0G1VGX4_9BACT</name>
<dbReference type="InterPro" id="IPR034079">
    <property type="entry name" value="R3H_KhpB"/>
</dbReference>
<dbReference type="InterPro" id="IPR001374">
    <property type="entry name" value="R3H_dom"/>
</dbReference>
<sequence>MAKELKEFLKEKTTEVTKEMGFDCEVLAEEAQEGQVLVTLNPKDEEDTPLLIGFHGQTLNALQTLLRTLSFKEFPKEETLPAIVVEAGGYRKAREEDLLARAYEAADKARFLLKEVSFPAMSSYERRLIHTALGEEKGVYTQSRGEGRERHLVVIPGERPAEEEKQG</sequence>
<dbReference type="InterPro" id="IPR039247">
    <property type="entry name" value="KhpB"/>
</dbReference>
<dbReference type="InterPro" id="IPR015946">
    <property type="entry name" value="KH_dom-like_a/b"/>
</dbReference>
<dbReference type="AlphaFoldDB" id="A0A0G1VGX4"/>